<evidence type="ECO:0000256" key="1">
    <source>
        <dbReference type="SAM" id="Phobius"/>
    </source>
</evidence>
<evidence type="ECO:0000313" key="2">
    <source>
        <dbReference type="EMBL" id="AKB59474.1"/>
    </source>
</evidence>
<name>A0A0E3R763_METBA</name>
<organism evidence="2 3">
    <name type="scientific">Methanosarcina barkeri 227</name>
    <dbReference type="NCBI Taxonomy" id="1434106"/>
    <lineage>
        <taxon>Archaea</taxon>
        <taxon>Methanobacteriati</taxon>
        <taxon>Methanobacteriota</taxon>
        <taxon>Stenosarchaea group</taxon>
        <taxon>Methanomicrobia</taxon>
        <taxon>Methanosarcinales</taxon>
        <taxon>Methanosarcinaceae</taxon>
        <taxon>Methanosarcina</taxon>
    </lineage>
</organism>
<keyword evidence="1" id="KW-0812">Transmembrane</keyword>
<dbReference type="KEGG" id="mbar:MSBR2_2958"/>
<sequence>MPEQPKKPRSLIPLYIIITLFYIATAFQEGGNRILLESVSKESDFQVNLTEGVTYKFWIDNPNGPEKVNVTISKDSYIALQNTFVLTQPRKSYLPENPEFNVTESGIYHVHAKPLNPGTVYMEIEKLDS</sequence>
<dbReference type="HOGENOM" id="CLU_1891408_0_0_2"/>
<dbReference type="GeneID" id="24846318"/>
<reference evidence="2 3" key="1">
    <citation type="submission" date="2014-07" db="EMBL/GenBank/DDBJ databases">
        <title>Methanogenic archaea and the global carbon cycle.</title>
        <authorList>
            <person name="Henriksen J.R."/>
            <person name="Luke J."/>
            <person name="Reinhart S."/>
            <person name="Benedict M.N."/>
            <person name="Youngblut N.D."/>
            <person name="Metcalf M.E."/>
            <person name="Whitaker R.J."/>
            <person name="Metcalf W.W."/>
        </authorList>
    </citation>
    <scope>NUCLEOTIDE SEQUENCE [LARGE SCALE GENOMIC DNA]</scope>
    <source>
        <strain evidence="2 3">227</strain>
    </source>
</reference>
<gene>
    <name evidence="2" type="ORF">MSBR2_2958</name>
</gene>
<evidence type="ECO:0000313" key="3">
    <source>
        <dbReference type="Proteomes" id="UP000033079"/>
    </source>
</evidence>
<dbReference type="EMBL" id="CP009530">
    <property type="protein sequence ID" value="AKB59474.1"/>
    <property type="molecule type" value="Genomic_DNA"/>
</dbReference>
<protein>
    <submittedName>
        <fullName evidence="2">Uncharacterized protein</fullName>
    </submittedName>
</protein>
<dbReference type="AlphaFoldDB" id="A0A0E3R763"/>
<dbReference type="Proteomes" id="UP000033079">
    <property type="component" value="Chromosome"/>
</dbReference>
<keyword evidence="1" id="KW-0472">Membrane</keyword>
<accession>A0A0E3R763</accession>
<feature type="transmembrane region" description="Helical" evidence="1">
    <location>
        <begin position="12"/>
        <end position="28"/>
    </location>
</feature>
<proteinExistence type="predicted"/>
<keyword evidence="1" id="KW-1133">Transmembrane helix</keyword>
<dbReference type="RefSeq" id="WP_048121805.1">
    <property type="nucleotide sequence ID" value="NZ_CP009530.1"/>
</dbReference>
<dbReference type="PATRIC" id="fig|1434106.5.peg.3777"/>